<feature type="domain" description="HMG box" evidence="7">
    <location>
        <begin position="108"/>
        <end position="172"/>
    </location>
</feature>
<reference evidence="8" key="3">
    <citation type="submission" date="2025-09" db="UniProtKB">
        <authorList>
            <consortium name="Ensembl"/>
        </authorList>
    </citation>
    <scope>IDENTIFICATION</scope>
</reference>
<reference evidence="8" key="1">
    <citation type="submission" date="2021-04" db="EMBL/GenBank/DDBJ databases">
        <authorList>
            <consortium name="Wellcome Sanger Institute Data Sharing"/>
        </authorList>
    </citation>
    <scope>NUCLEOTIDE SEQUENCE [LARGE SCALE GENOMIC DNA]</scope>
</reference>
<dbReference type="OMA" id="FHQDSWS"/>
<dbReference type="InterPro" id="IPR001005">
    <property type="entry name" value="SANT/Myb"/>
</dbReference>
<feature type="DNA-binding region" description="HMG box" evidence="4">
    <location>
        <begin position="306"/>
        <end position="372"/>
    </location>
</feature>
<evidence type="ECO:0000313" key="8">
    <source>
        <dbReference type="Ensembl" id="ENSENLP00000044291.1"/>
    </source>
</evidence>
<dbReference type="PROSITE" id="PS50118">
    <property type="entry name" value="HMG_BOX_2"/>
    <property type="match status" value="3"/>
</dbReference>
<dbReference type="GO" id="GO:0003677">
    <property type="term" value="F:DNA binding"/>
    <property type="evidence" value="ECO:0007669"/>
    <property type="project" value="UniProtKB-UniRule"/>
</dbReference>
<dbReference type="RefSeq" id="XP_029383855.1">
    <property type="nucleotide sequence ID" value="XM_029527995.1"/>
</dbReference>
<feature type="DNA-binding region" description="HMG box" evidence="4">
    <location>
        <begin position="209"/>
        <end position="272"/>
    </location>
</feature>
<feature type="compositionally biased region" description="Acidic residues" evidence="5">
    <location>
        <begin position="414"/>
        <end position="451"/>
    </location>
</feature>
<evidence type="ECO:0000313" key="9">
    <source>
        <dbReference type="Proteomes" id="UP000472264"/>
    </source>
</evidence>
<dbReference type="SUPFAM" id="SSF47095">
    <property type="entry name" value="HMG-box"/>
    <property type="match status" value="3"/>
</dbReference>
<name>A0A665WJY7_ECHNA</name>
<evidence type="ECO:0000256" key="1">
    <source>
        <dbReference type="ARBA" id="ARBA00004123"/>
    </source>
</evidence>
<dbReference type="Gene3D" id="1.10.30.10">
    <property type="entry name" value="High mobility group box domain"/>
    <property type="match status" value="3"/>
</dbReference>
<evidence type="ECO:0000256" key="5">
    <source>
        <dbReference type="SAM" id="MobiDB-lite"/>
    </source>
</evidence>
<protein>
    <submittedName>
        <fullName evidence="8">Nucleolar transcription factor 1-like</fullName>
    </submittedName>
</protein>
<dbReference type="InParanoid" id="A0A665WJY7"/>
<dbReference type="InterPro" id="IPR051762">
    <property type="entry name" value="UBF1"/>
</dbReference>
<keyword evidence="2 4" id="KW-0238">DNA-binding</keyword>
<dbReference type="PANTHER" id="PTHR46318:SF2">
    <property type="entry name" value="NUCLEOLAR TRANSCRIPTION FACTOR 1"/>
    <property type="match status" value="1"/>
</dbReference>
<reference evidence="8" key="2">
    <citation type="submission" date="2025-08" db="UniProtKB">
        <authorList>
            <consortium name="Ensembl"/>
        </authorList>
    </citation>
    <scope>IDENTIFICATION</scope>
</reference>
<gene>
    <name evidence="8" type="primary">LOC115060155</name>
</gene>
<dbReference type="PANTHER" id="PTHR46318">
    <property type="entry name" value="UPSTREAM BINDING TRANSCRIPTION FACTOR"/>
    <property type="match status" value="1"/>
</dbReference>
<organism evidence="8 9">
    <name type="scientific">Echeneis naucrates</name>
    <name type="common">Live sharksucker</name>
    <dbReference type="NCBI Taxonomy" id="173247"/>
    <lineage>
        <taxon>Eukaryota</taxon>
        <taxon>Metazoa</taxon>
        <taxon>Chordata</taxon>
        <taxon>Craniata</taxon>
        <taxon>Vertebrata</taxon>
        <taxon>Euteleostomi</taxon>
        <taxon>Actinopterygii</taxon>
        <taxon>Neopterygii</taxon>
        <taxon>Teleostei</taxon>
        <taxon>Neoteleostei</taxon>
        <taxon>Acanthomorphata</taxon>
        <taxon>Carangaria</taxon>
        <taxon>Carangiformes</taxon>
        <taxon>Echeneidae</taxon>
        <taxon>Echeneis</taxon>
    </lineage>
</organism>
<dbReference type="GeneID" id="115060155"/>
<dbReference type="InterPro" id="IPR009071">
    <property type="entry name" value="HMG_box_dom"/>
</dbReference>
<feature type="domain" description="HMG box" evidence="7">
    <location>
        <begin position="306"/>
        <end position="372"/>
    </location>
</feature>
<dbReference type="InterPro" id="IPR036910">
    <property type="entry name" value="HMG_box_dom_sf"/>
</dbReference>
<dbReference type="GO" id="GO:0005634">
    <property type="term" value="C:nucleus"/>
    <property type="evidence" value="ECO:0007669"/>
    <property type="project" value="UniProtKB-SubCell"/>
</dbReference>
<dbReference type="Ensembl" id="ENSENLT00000045395.1">
    <property type="protein sequence ID" value="ENSENLP00000044291.1"/>
    <property type="gene ID" value="ENSENLG00000018863.1"/>
</dbReference>
<comment type="subcellular location">
    <subcellularLocation>
        <location evidence="1">Nucleus</location>
    </subcellularLocation>
</comment>
<dbReference type="Pfam" id="PF00505">
    <property type="entry name" value="HMG_box"/>
    <property type="match status" value="1"/>
</dbReference>
<accession>A0A665WJY7</accession>
<dbReference type="Proteomes" id="UP000472264">
    <property type="component" value="Chromosome 19"/>
</dbReference>
<evidence type="ECO:0000259" key="7">
    <source>
        <dbReference type="PROSITE" id="PS50118"/>
    </source>
</evidence>
<evidence type="ECO:0000256" key="3">
    <source>
        <dbReference type="ARBA" id="ARBA00023242"/>
    </source>
</evidence>
<feature type="domain" description="Myb-like" evidence="6">
    <location>
        <begin position="2"/>
        <end position="65"/>
    </location>
</feature>
<evidence type="ECO:0000256" key="2">
    <source>
        <dbReference type="ARBA" id="ARBA00023125"/>
    </source>
</evidence>
<dbReference type="AlphaFoldDB" id="A0A665WJY7"/>
<dbReference type="PROSITE" id="PS50090">
    <property type="entry name" value="MYB_LIKE"/>
    <property type="match status" value="1"/>
</dbReference>
<feature type="region of interest" description="Disordered" evidence="5">
    <location>
        <begin position="402"/>
        <end position="451"/>
    </location>
</feature>
<dbReference type="OrthoDB" id="1919336at2759"/>
<keyword evidence="3 4" id="KW-0539">Nucleus</keyword>
<evidence type="ECO:0000259" key="6">
    <source>
        <dbReference type="PROSITE" id="PS50090"/>
    </source>
</evidence>
<evidence type="ECO:0000256" key="4">
    <source>
        <dbReference type="PROSITE-ProRule" id="PRU00267"/>
    </source>
</evidence>
<proteinExistence type="predicted"/>
<feature type="DNA-binding region" description="HMG box" evidence="4">
    <location>
        <begin position="108"/>
        <end position="172"/>
    </location>
</feature>
<dbReference type="SMART" id="SM00398">
    <property type="entry name" value="HMG"/>
    <property type="match status" value="3"/>
</dbReference>
<sequence>MSEDHIGSGWSRKDQQKLLAEIKINIPEGHTKCTYQKTLKTMDWNKVAFPPYTPEECKEKWGNMLQKMRKFRSLPELLVEAEDVLSNPGKNDGGEEDIEVSKGLPPKPLAFRSAYNLFCNDQMASMVGLPRKTCITTLAKRWRELPEEQKKDYIMCYAKLKKNYKKELSDYLEFLSPKERKRIRAECGLKRPKRHEIVEDSEGAEGLPPKPPVNSFSVFLKEQTAIQHMSAKTCVKEWVRRWRDLTDEQRSEYTRRYKAMQAKYKIELNKYLETLDEEEQKRVLYDNGIKTSKKRTCVKRLPGEPKSPPRSGHAVYCQVQMELLKNEFTVTKERFTKVNQKWQELSTVEKEQYQTKLQRNFKEYVRKLQKWFQTLTAEQQESYRMRNPKKCQYLNSQKTNFHVSSEHLSKSPSDSEDEDLDSSSDEEQFTVDSDEEEEEEEEECDNAFEID</sequence>
<keyword evidence="9" id="KW-1185">Reference proteome</keyword>
<feature type="domain" description="HMG box" evidence="7">
    <location>
        <begin position="209"/>
        <end position="272"/>
    </location>
</feature>